<dbReference type="InterPro" id="IPR050078">
    <property type="entry name" value="Ribosomal_L11_MeTrfase_PrmA"/>
</dbReference>
<comment type="caution">
    <text evidence="6">The sequence shown here is derived from an EMBL/GenBank/DDBJ whole genome shotgun (WGS) entry which is preliminary data.</text>
</comment>
<evidence type="ECO:0000313" key="6">
    <source>
        <dbReference type="EMBL" id="PVY45278.1"/>
    </source>
</evidence>
<dbReference type="EMBL" id="QEKH01000003">
    <property type="protein sequence ID" value="PVY45278.1"/>
    <property type="molecule type" value="Genomic_DNA"/>
</dbReference>
<keyword evidence="2" id="KW-0963">Cytoplasm</keyword>
<evidence type="ECO:0000313" key="7">
    <source>
        <dbReference type="Proteomes" id="UP000245959"/>
    </source>
</evidence>
<dbReference type="InterPro" id="IPR029063">
    <property type="entry name" value="SAM-dependent_MTases_sf"/>
</dbReference>
<evidence type="ECO:0000256" key="4">
    <source>
        <dbReference type="ARBA" id="ARBA00022679"/>
    </source>
</evidence>
<keyword evidence="4 6" id="KW-0808">Transferase</keyword>
<keyword evidence="6" id="KW-0689">Ribosomal protein</keyword>
<dbReference type="AlphaFoldDB" id="A0A2U1B9C7"/>
<evidence type="ECO:0000256" key="2">
    <source>
        <dbReference type="ARBA" id="ARBA00022490"/>
    </source>
</evidence>
<proteinExistence type="inferred from homology"/>
<gene>
    <name evidence="6" type="ORF">C8D82_103193</name>
</gene>
<sequence length="292" mass="32597">MDEMLYCVKLQDNSGSFDLAAEMLAALELDFSSWEDRENRRVLHTVYALDPDTARNNLDRIRQAVADWTPLGLEVGDIEYFEMKKEDWSEVWKKYFHLLPISDRLIVKPSWLECRSKPGQKVLEIDPGMSFGTGQHATTLFCLKTIDKLAGNPEVHSLLDAGCGSGILAIAGALLGYGPVDAFDYDPDAVMVAGENLALNHISSVKPEVADAAVYAGRPEKYDLVCANILGHLLKAYRHNIANWVRPGGYLALAGILDREFDALSKAFVEIGFEELERETLKEWTSGLFRKN</sequence>
<keyword evidence="5" id="KW-0949">S-adenosyl-L-methionine</keyword>
<dbReference type="PIRSF" id="PIRSF000401">
    <property type="entry name" value="RPL11_MTase"/>
    <property type="match status" value="1"/>
</dbReference>
<protein>
    <submittedName>
        <fullName evidence="6">[LSU ribosomal protein L11P]-lysine N-methyltransferase</fullName>
    </submittedName>
</protein>
<keyword evidence="3 6" id="KW-0489">Methyltransferase</keyword>
<dbReference type="GO" id="GO:0008276">
    <property type="term" value="F:protein methyltransferase activity"/>
    <property type="evidence" value="ECO:0007669"/>
    <property type="project" value="InterPro"/>
</dbReference>
<reference evidence="6 7" key="1">
    <citation type="submission" date="2018-04" db="EMBL/GenBank/DDBJ databases">
        <title>Genomic Encyclopedia of Type Strains, Phase IV (KMG-IV): sequencing the most valuable type-strain genomes for metagenomic binning, comparative biology and taxonomic classification.</title>
        <authorList>
            <person name="Goeker M."/>
        </authorList>
    </citation>
    <scope>NUCLEOTIDE SEQUENCE [LARGE SCALE GENOMIC DNA]</scope>
    <source>
        <strain evidence="6 7">DSM 14823</strain>
    </source>
</reference>
<dbReference type="OrthoDB" id="9785995at2"/>
<dbReference type="GO" id="GO:0005840">
    <property type="term" value="C:ribosome"/>
    <property type="evidence" value="ECO:0007669"/>
    <property type="project" value="UniProtKB-KW"/>
</dbReference>
<dbReference type="Proteomes" id="UP000245959">
    <property type="component" value="Unassembled WGS sequence"/>
</dbReference>
<dbReference type="Pfam" id="PF06325">
    <property type="entry name" value="PrmA"/>
    <property type="match status" value="1"/>
</dbReference>
<comment type="similarity">
    <text evidence="1">Belongs to the methyltransferase superfamily. PrmA family.</text>
</comment>
<name>A0A2U1B9C7_9BACT</name>
<dbReference type="CDD" id="cd02440">
    <property type="entry name" value="AdoMet_MTases"/>
    <property type="match status" value="1"/>
</dbReference>
<organism evidence="6 7">
    <name type="scientific">Victivallis vadensis</name>
    <dbReference type="NCBI Taxonomy" id="172901"/>
    <lineage>
        <taxon>Bacteria</taxon>
        <taxon>Pseudomonadati</taxon>
        <taxon>Lentisphaerota</taxon>
        <taxon>Lentisphaeria</taxon>
        <taxon>Victivallales</taxon>
        <taxon>Victivallaceae</taxon>
        <taxon>Victivallis</taxon>
    </lineage>
</organism>
<dbReference type="GeneID" id="78294172"/>
<evidence type="ECO:0000256" key="1">
    <source>
        <dbReference type="ARBA" id="ARBA00009741"/>
    </source>
</evidence>
<dbReference type="SUPFAM" id="SSF53335">
    <property type="entry name" value="S-adenosyl-L-methionine-dependent methyltransferases"/>
    <property type="match status" value="1"/>
</dbReference>
<dbReference type="GO" id="GO:0032259">
    <property type="term" value="P:methylation"/>
    <property type="evidence" value="ECO:0007669"/>
    <property type="project" value="UniProtKB-KW"/>
</dbReference>
<evidence type="ECO:0000256" key="5">
    <source>
        <dbReference type="ARBA" id="ARBA00022691"/>
    </source>
</evidence>
<keyword evidence="7" id="KW-1185">Reference proteome</keyword>
<dbReference type="PANTHER" id="PTHR43648:SF1">
    <property type="entry name" value="ELECTRON TRANSFER FLAVOPROTEIN BETA SUBUNIT LYSINE METHYLTRANSFERASE"/>
    <property type="match status" value="1"/>
</dbReference>
<keyword evidence="6" id="KW-0687">Ribonucleoprotein</keyword>
<accession>A0A2U1B9C7</accession>
<evidence type="ECO:0000256" key="3">
    <source>
        <dbReference type="ARBA" id="ARBA00022603"/>
    </source>
</evidence>
<dbReference type="InterPro" id="IPR004498">
    <property type="entry name" value="Ribosomal_PrmA_MeTrfase"/>
</dbReference>
<dbReference type="Gene3D" id="3.40.50.150">
    <property type="entry name" value="Vaccinia Virus protein VP39"/>
    <property type="match status" value="1"/>
</dbReference>
<dbReference type="PANTHER" id="PTHR43648">
    <property type="entry name" value="ELECTRON TRANSFER FLAVOPROTEIN BETA SUBUNIT LYSINE METHYLTRANSFERASE"/>
    <property type="match status" value="1"/>
</dbReference>
<dbReference type="RefSeq" id="WP_116882845.1">
    <property type="nucleotide sequence ID" value="NZ_CABMMC010000070.1"/>
</dbReference>